<protein>
    <submittedName>
        <fullName evidence="11">Mechanosensitive ion channel</fullName>
    </submittedName>
</protein>
<dbReference type="Proteomes" id="UP000435648">
    <property type="component" value="Chromosome"/>
</dbReference>
<evidence type="ECO:0000256" key="5">
    <source>
        <dbReference type="ARBA" id="ARBA00022989"/>
    </source>
</evidence>
<dbReference type="RefSeq" id="WP_158192369.1">
    <property type="nucleotide sequence ID" value="NZ_CP046908.1"/>
</dbReference>
<dbReference type="EMBL" id="CP046908">
    <property type="protein sequence ID" value="QGZ33348.1"/>
    <property type="molecule type" value="Genomic_DNA"/>
</dbReference>
<dbReference type="OrthoDB" id="9814206at2"/>
<dbReference type="Pfam" id="PF21082">
    <property type="entry name" value="MS_channel_3rd"/>
    <property type="match status" value="1"/>
</dbReference>
<dbReference type="InterPro" id="IPR006685">
    <property type="entry name" value="MscS_channel_2nd"/>
</dbReference>
<evidence type="ECO:0000259" key="10">
    <source>
        <dbReference type="Pfam" id="PF21082"/>
    </source>
</evidence>
<dbReference type="SUPFAM" id="SSF82689">
    <property type="entry name" value="Mechanosensitive channel protein MscS (YggB), C-terminal domain"/>
    <property type="match status" value="1"/>
</dbReference>
<feature type="domain" description="Mechanosensitive ion channel MscS C-terminal" evidence="10">
    <location>
        <begin position="535"/>
        <end position="618"/>
    </location>
</feature>
<dbReference type="GO" id="GO:0008381">
    <property type="term" value="F:mechanosensitive monoatomic ion channel activity"/>
    <property type="evidence" value="ECO:0007669"/>
    <property type="project" value="UniProtKB-ARBA"/>
</dbReference>
<keyword evidence="4 8" id="KW-0812">Transmembrane</keyword>
<dbReference type="Gene3D" id="3.30.70.100">
    <property type="match status" value="1"/>
</dbReference>
<reference evidence="11 12" key="1">
    <citation type="submission" date="2019-12" db="EMBL/GenBank/DDBJ databases">
        <title>The genome of Stappia indica PHM037.</title>
        <authorList>
            <person name="Kacar D."/>
            <person name="Galan B."/>
            <person name="Canedo L."/>
            <person name="Rodriguez P."/>
            <person name="de la Calle F."/>
            <person name="Garcia J.L."/>
        </authorList>
    </citation>
    <scope>NUCLEOTIDE SEQUENCE [LARGE SCALE GENOMIC DNA]</scope>
    <source>
        <strain evidence="11 12">PHM037</strain>
    </source>
</reference>
<dbReference type="SUPFAM" id="SSF82861">
    <property type="entry name" value="Mechanosensitive channel protein MscS (YggB), transmembrane region"/>
    <property type="match status" value="1"/>
</dbReference>
<evidence type="ECO:0000313" key="12">
    <source>
        <dbReference type="Proteomes" id="UP000435648"/>
    </source>
</evidence>
<feature type="transmembrane region" description="Helical" evidence="8">
    <location>
        <begin position="408"/>
        <end position="430"/>
    </location>
</feature>
<sequence length="656" mass="71674">MRSGTDGFRSAGARGFAWLGALALLLVVVGPLAGPAGAQDAGLQVPAQQALLQQPDAPSEAGKISSDEVESEIRSRIPDLQRLFRDYPIAPPDTSSPRAALESFLLLMHEASRLWIEVRDEFQGSGNLFLSEQQHRQLAVVRMFIDKAGEVFDLSDIPQTARASTAVEITLQFQEILDRIYLPDLDNVPGEAAGTFLDAQEAADLPARWTLPGTDLVIAEVGTEKGEVRYLVSRQTVARIPEDYEAVKLFPSRSDAGEDLYAYYIYTPGTLVAPRWYDLILAGPDWLRGQFGNQAVWQWIAMALLVAAAVSVPLGLQRWNRWRAVPLSDVRRRLRRMQHPLCLFLTALAFRYLAEVQVNITGDPMIVVGAVCEALQWASVAWFAYQSVDLLASWVMKNPAVPAASLDSSLLLSAFRLVGFALAVVLLGYGATRIGIPVYGVIAGLGVGGLAVALAAQPTLENLIGGVILYADRMVRVGEYCEFEGLAGTVEAIGIRSTRIRALDRTLITVSNSDLARRKIVNFSRRDRLLFRHTLGLRYETDSKAMLAVVDAIRSYLMGHPRVMDQVALRVSFVGFGAYSLDIELFTYISTADRVEFLTIQEELLVEIGTIVRAHGSDFAFPSTTTYFGRDGGLPKAEARSGDPAAQDSTQAAPAA</sequence>
<evidence type="ECO:0000259" key="9">
    <source>
        <dbReference type="Pfam" id="PF00924"/>
    </source>
</evidence>
<organism evidence="11 12">
    <name type="scientific">Stappia indica</name>
    <dbReference type="NCBI Taxonomy" id="538381"/>
    <lineage>
        <taxon>Bacteria</taxon>
        <taxon>Pseudomonadati</taxon>
        <taxon>Pseudomonadota</taxon>
        <taxon>Alphaproteobacteria</taxon>
        <taxon>Hyphomicrobiales</taxon>
        <taxon>Stappiaceae</taxon>
        <taxon>Stappia</taxon>
    </lineage>
</organism>
<feature type="compositionally biased region" description="Low complexity" evidence="7">
    <location>
        <begin position="643"/>
        <end position="656"/>
    </location>
</feature>
<dbReference type="InterPro" id="IPR011066">
    <property type="entry name" value="MscS_channel_C_sf"/>
</dbReference>
<dbReference type="PANTHER" id="PTHR30566:SF5">
    <property type="entry name" value="MECHANOSENSITIVE ION CHANNEL PROTEIN 1, MITOCHONDRIAL-RELATED"/>
    <property type="match status" value="1"/>
</dbReference>
<name>A0A857C3A8_9HYPH</name>
<evidence type="ECO:0000256" key="4">
    <source>
        <dbReference type="ARBA" id="ARBA00022692"/>
    </source>
</evidence>
<evidence type="ECO:0000256" key="8">
    <source>
        <dbReference type="SAM" id="Phobius"/>
    </source>
</evidence>
<feature type="transmembrane region" description="Helical" evidence="8">
    <location>
        <begin position="436"/>
        <end position="456"/>
    </location>
</feature>
<dbReference type="AlphaFoldDB" id="A0A857C3A8"/>
<dbReference type="InterPro" id="IPR023408">
    <property type="entry name" value="MscS_beta-dom_sf"/>
</dbReference>
<dbReference type="InterPro" id="IPR010920">
    <property type="entry name" value="LSM_dom_sf"/>
</dbReference>
<dbReference type="Gene3D" id="1.10.287.1260">
    <property type="match status" value="1"/>
</dbReference>
<comment type="subcellular location">
    <subcellularLocation>
        <location evidence="1">Cell membrane</location>
        <topology evidence="1">Multi-pass membrane protein</topology>
    </subcellularLocation>
</comment>
<dbReference type="Gene3D" id="2.30.30.60">
    <property type="match status" value="1"/>
</dbReference>
<feature type="transmembrane region" description="Helical" evidence="8">
    <location>
        <begin position="337"/>
        <end position="354"/>
    </location>
</feature>
<dbReference type="GO" id="GO:0005886">
    <property type="term" value="C:plasma membrane"/>
    <property type="evidence" value="ECO:0007669"/>
    <property type="project" value="UniProtKB-SubCell"/>
</dbReference>
<feature type="transmembrane region" description="Helical" evidence="8">
    <location>
        <begin position="296"/>
        <end position="316"/>
    </location>
</feature>
<keyword evidence="3" id="KW-1003">Cell membrane</keyword>
<comment type="similarity">
    <text evidence="2">Belongs to the MscS (TC 1.A.23) family.</text>
</comment>
<evidence type="ECO:0000256" key="3">
    <source>
        <dbReference type="ARBA" id="ARBA00022475"/>
    </source>
</evidence>
<dbReference type="SUPFAM" id="SSF50182">
    <property type="entry name" value="Sm-like ribonucleoproteins"/>
    <property type="match status" value="1"/>
</dbReference>
<dbReference type="InterPro" id="IPR049278">
    <property type="entry name" value="MS_channel_C"/>
</dbReference>
<evidence type="ECO:0000256" key="7">
    <source>
        <dbReference type="SAM" id="MobiDB-lite"/>
    </source>
</evidence>
<keyword evidence="6 8" id="KW-0472">Membrane</keyword>
<evidence type="ECO:0000313" key="11">
    <source>
        <dbReference type="EMBL" id="QGZ33348.1"/>
    </source>
</evidence>
<feature type="domain" description="Mechanosensitive ion channel MscS" evidence="9">
    <location>
        <begin position="460"/>
        <end position="525"/>
    </location>
</feature>
<dbReference type="KEGG" id="siw:GH266_01820"/>
<feature type="region of interest" description="Disordered" evidence="7">
    <location>
        <begin position="631"/>
        <end position="656"/>
    </location>
</feature>
<dbReference type="InterPro" id="IPR011014">
    <property type="entry name" value="MscS_channel_TM-2"/>
</dbReference>
<proteinExistence type="inferred from homology"/>
<gene>
    <name evidence="11" type="ORF">GH266_01820</name>
</gene>
<evidence type="ECO:0000256" key="6">
    <source>
        <dbReference type="ARBA" id="ARBA00023136"/>
    </source>
</evidence>
<dbReference type="Pfam" id="PF00924">
    <property type="entry name" value="MS_channel_2nd"/>
    <property type="match status" value="1"/>
</dbReference>
<keyword evidence="5 8" id="KW-1133">Transmembrane helix</keyword>
<dbReference type="PANTHER" id="PTHR30566">
    <property type="entry name" value="YNAI-RELATED MECHANOSENSITIVE ION CHANNEL"/>
    <property type="match status" value="1"/>
</dbReference>
<evidence type="ECO:0000256" key="1">
    <source>
        <dbReference type="ARBA" id="ARBA00004651"/>
    </source>
</evidence>
<accession>A0A857C3A8</accession>
<evidence type="ECO:0000256" key="2">
    <source>
        <dbReference type="ARBA" id="ARBA00008017"/>
    </source>
</evidence>